<dbReference type="Proteomes" id="UP000624701">
    <property type="component" value="Unassembled WGS sequence"/>
</dbReference>
<evidence type="ECO:0000256" key="12">
    <source>
        <dbReference type="ARBA" id="ARBA00033342"/>
    </source>
</evidence>
<feature type="domain" description="Membrane insertase YidC N-terminal" evidence="16">
    <location>
        <begin position="105"/>
        <end position="372"/>
    </location>
</feature>
<evidence type="ECO:0000256" key="6">
    <source>
        <dbReference type="ARBA" id="ARBA00022692"/>
    </source>
</evidence>
<comment type="function">
    <text evidence="13">Required for the insertion and/or proper folding and/or complex formation of integral membrane proteins into the membrane. Involved in integration of membrane proteins that insert both dependently and independently of the Sec translocase complex, as well as at least some lipoproteins. Aids folding of multispanning membrane proteins.</text>
</comment>
<feature type="compositionally biased region" description="Basic and acidic residues" evidence="14">
    <location>
        <begin position="618"/>
        <end position="630"/>
    </location>
</feature>
<dbReference type="Gene3D" id="2.70.98.90">
    <property type="match status" value="1"/>
</dbReference>
<sequence length="639" mass="72798">MEEKKLDINSIIGFVLLFGIMIWYLYQSQPTPEELEAQKQAETEKIAAEQKAKQEAEALSTKVTTAEDYSNASATDSLQQVALQNELGAFAYASTLPSATDAVTEVETDVLALKFNNKGGYLSEVKLKAFVDHNDAPIYLVKDGNSNFNINFSTTDNRVLNTENLYFQPTITKSGDNTVVSMKLKVSETRYLEYRYELKPSDYMIDFAIKSQGLDNVVNSSQEINLDWKLKGYSHDQSISYENRYTRLTYQHDGDKIDKLAQMNDDEEVVTDVYWLSYRQHFFSSILVPDSPLTSVSMSSKDLVKDEEVDSVYTKLYASKMPLTLSGGEFNKSMGMYYGPTDAKILKEYDKNLEESIPFGWGIFGWINKAVFIPLFGFLSGFLPYGIAIIVMTVLVKILLSFVQYKQFLSQAKMKILKPELDAIRAKYKDNKLKAQQETMALQNKAGASPLSGCLPGLMQIPVFYALFMFFPTAFDLRQKSFLWADDLSSYDSIAELPFSIPFYGDHVSLFPILAAIAIFFYMKMTTGQQTAMQGPPQEGMPDMSKMMKYMIYFSPLLMLVFFNNYASGLSLYYFISNLISIGIMLVIKNYIIDEEKVLAKIEVSKSKPKKQNRFQKKMADMMEQAEKQKQMQQRNRKK</sequence>
<feature type="transmembrane region" description="Helical" evidence="13">
    <location>
        <begin position="550"/>
        <end position="567"/>
    </location>
</feature>
<evidence type="ECO:0000256" key="11">
    <source>
        <dbReference type="ARBA" id="ARBA00033245"/>
    </source>
</evidence>
<feature type="transmembrane region" description="Helical" evidence="13">
    <location>
        <begin position="454"/>
        <end position="475"/>
    </location>
</feature>
<dbReference type="Pfam" id="PF02096">
    <property type="entry name" value="60KD_IMP"/>
    <property type="match status" value="1"/>
</dbReference>
<feature type="region of interest" description="Disordered" evidence="14">
    <location>
        <begin position="609"/>
        <end position="639"/>
    </location>
</feature>
<dbReference type="PANTHER" id="PTHR12428:SF65">
    <property type="entry name" value="CYTOCHROME C OXIDASE ASSEMBLY PROTEIN COX18, MITOCHONDRIAL"/>
    <property type="match status" value="1"/>
</dbReference>
<keyword evidence="7 13" id="KW-0653">Protein transport</keyword>
<proteinExistence type="inferred from homology"/>
<evidence type="ECO:0000259" key="16">
    <source>
        <dbReference type="Pfam" id="PF14849"/>
    </source>
</evidence>
<feature type="domain" description="Membrane insertase YidC/Oxa/ALB C-terminal" evidence="15">
    <location>
        <begin position="385"/>
        <end position="589"/>
    </location>
</feature>
<keyword evidence="9 13" id="KW-0472">Membrane</keyword>
<evidence type="ECO:0000256" key="3">
    <source>
        <dbReference type="ARBA" id="ARBA00015325"/>
    </source>
</evidence>
<evidence type="ECO:0000256" key="13">
    <source>
        <dbReference type="HAMAP-Rule" id="MF_01810"/>
    </source>
</evidence>
<dbReference type="PANTHER" id="PTHR12428">
    <property type="entry name" value="OXA1"/>
    <property type="match status" value="1"/>
</dbReference>
<dbReference type="NCBIfam" id="TIGR03592">
    <property type="entry name" value="yidC_oxa1_cterm"/>
    <property type="match status" value="1"/>
</dbReference>
<keyword evidence="5 13" id="KW-1003">Cell membrane</keyword>
<comment type="subunit">
    <text evidence="13">Interacts with the Sec translocase complex via SecD. Specifically interacts with transmembrane segments of nascent integral membrane proteins during membrane integration.</text>
</comment>
<reference evidence="18" key="1">
    <citation type="journal article" date="2019" name="Int. J. Syst. Evol. Microbiol.">
        <title>The Global Catalogue of Microorganisms (GCM) 10K type strain sequencing project: providing services to taxonomists for standard genome sequencing and annotation.</title>
        <authorList>
            <consortium name="The Broad Institute Genomics Platform"/>
            <consortium name="The Broad Institute Genome Sequencing Center for Infectious Disease"/>
            <person name="Wu L."/>
            <person name="Ma J."/>
        </authorList>
    </citation>
    <scope>NUCLEOTIDE SEQUENCE [LARGE SCALE GENOMIC DNA]</scope>
    <source>
        <strain evidence="18">CCM 8681</strain>
    </source>
</reference>
<evidence type="ECO:0000256" key="2">
    <source>
        <dbReference type="ARBA" id="ARBA00010527"/>
    </source>
</evidence>
<keyword evidence="4 13" id="KW-0813">Transport</keyword>
<dbReference type="CDD" id="cd20070">
    <property type="entry name" value="5TM_YidC_Alb3"/>
    <property type="match status" value="1"/>
</dbReference>
<feature type="transmembrane region" description="Helical" evidence="13">
    <location>
        <begin position="385"/>
        <end position="405"/>
    </location>
</feature>
<dbReference type="EMBL" id="BMDQ01000003">
    <property type="protein sequence ID" value="GGI58082.1"/>
    <property type="molecule type" value="Genomic_DNA"/>
</dbReference>
<dbReference type="HAMAP" id="MF_01810">
    <property type="entry name" value="YidC_type1"/>
    <property type="match status" value="1"/>
</dbReference>
<evidence type="ECO:0000259" key="15">
    <source>
        <dbReference type="Pfam" id="PF02096"/>
    </source>
</evidence>
<name>A0ABQ2C019_9FLAO</name>
<evidence type="ECO:0000256" key="5">
    <source>
        <dbReference type="ARBA" id="ARBA00022475"/>
    </source>
</evidence>
<comment type="caution">
    <text evidence="17">The sequence shown here is derived from an EMBL/GenBank/DDBJ whole genome shotgun (WGS) entry which is preliminary data.</text>
</comment>
<keyword evidence="18" id="KW-1185">Reference proteome</keyword>
<dbReference type="NCBIfam" id="NF002356">
    <property type="entry name" value="PRK01318.2-3"/>
    <property type="match status" value="1"/>
</dbReference>
<evidence type="ECO:0000256" key="14">
    <source>
        <dbReference type="SAM" id="MobiDB-lite"/>
    </source>
</evidence>
<evidence type="ECO:0000256" key="1">
    <source>
        <dbReference type="ARBA" id="ARBA00004429"/>
    </source>
</evidence>
<comment type="similarity">
    <text evidence="2 13">Belongs to the OXA1/ALB3/YidC family. Type 1 subfamily.</text>
</comment>
<keyword evidence="8 13" id="KW-1133">Transmembrane helix</keyword>
<comment type="subcellular location">
    <subcellularLocation>
        <location evidence="1">Cell inner membrane</location>
        <topology evidence="1">Multi-pass membrane protein</topology>
    </subcellularLocation>
    <subcellularLocation>
        <location evidence="13">Cell membrane</location>
        <topology evidence="13">Multi-pass membrane protein</topology>
    </subcellularLocation>
</comment>
<evidence type="ECO:0000256" key="9">
    <source>
        <dbReference type="ARBA" id="ARBA00023136"/>
    </source>
</evidence>
<evidence type="ECO:0000313" key="18">
    <source>
        <dbReference type="Proteomes" id="UP000624701"/>
    </source>
</evidence>
<dbReference type="InterPro" id="IPR001708">
    <property type="entry name" value="YidC/ALB3/OXA1/COX18"/>
</dbReference>
<dbReference type="InterPro" id="IPR028053">
    <property type="entry name" value="Membr_insert_YidC_N"/>
</dbReference>
<evidence type="ECO:0000256" key="8">
    <source>
        <dbReference type="ARBA" id="ARBA00022989"/>
    </source>
</evidence>
<dbReference type="CDD" id="cd19961">
    <property type="entry name" value="EcYidC-like_peri"/>
    <property type="match status" value="1"/>
</dbReference>
<dbReference type="RefSeq" id="WP_188374985.1">
    <property type="nucleotide sequence ID" value="NZ_BMDQ01000003.1"/>
</dbReference>
<feature type="transmembrane region" description="Helical" evidence="13">
    <location>
        <begin position="573"/>
        <end position="592"/>
    </location>
</feature>
<dbReference type="InterPro" id="IPR047196">
    <property type="entry name" value="YidC_ALB_C"/>
</dbReference>
<evidence type="ECO:0000256" key="7">
    <source>
        <dbReference type="ARBA" id="ARBA00022927"/>
    </source>
</evidence>
<dbReference type="PRINTS" id="PR00701">
    <property type="entry name" value="60KDINNERMP"/>
</dbReference>
<dbReference type="NCBIfam" id="TIGR03593">
    <property type="entry name" value="yidC_nterm"/>
    <property type="match status" value="1"/>
</dbReference>
<feature type="transmembrane region" description="Helical" evidence="13">
    <location>
        <begin position="501"/>
        <end position="523"/>
    </location>
</feature>
<dbReference type="InterPro" id="IPR038221">
    <property type="entry name" value="YidC_periplasmic_sf"/>
</dbReference>
<gene>
    <name evidence="13 17" type="primary">yidC</name>
    <name evidence="17" type="ORF">GCM10011444_23910</name>
</gene>
<dbReference type="NCBIfam" id="NF002359">
    <property type="entry name" value="PRK01318.2-6"/>
    <property type="match status" value="1"/>
</dbReference>
<organism evidence="17 18">
    <name type="scientific">Winogradskyella haliclonae</name>
    <dbReference type="NCBI Taxonomy" id="2048558"/>
    <lineage>
        <taxon>Bacteria</taxon>
        <taxon>Pseudomonadati</taxon>
        <taxon>Bacteroidota</taxon>
        <taxon>Flavobacteriia</taxon>
        <taxon>Flavobacteriales</taxon>
        <taxon>Flavobacteriaceae</taxon>
        <taxon>Winogradskyella</taxon>
    </lineage>
</organism>
<evidence type="ECO:0000256" key="4">
    <source>
        <dbReference type="ARBA" id="ARBA00022448"/>
    </source>
</evidence>
<feature type="transmembrane region" description="Helical" evidence="13">
    <location>
        <begin position="6"/>
        <end position="26"/>
    </location>
</feature>
<dbReference type="InterPro" id="IPR019998">
    <property type="entry name" value="Membr_insert_YidC"/>
</dbReference>
<accession>A0ABQ2C019</accession>
<dbReference type="InterPro" id="IPR028055">
    <property type="entry name" value="YidC/Oxa/ALB_C"/>
</dbReference>
<dbReference type="Pfam" id="PF14849">
    <property type="entry name" value="YidC_periplas"/>
    <property type="match status" value="1"/>
</dbReference>
<keyword evidence="10 13" id="KW-0143">Chaperone</keyword>
<keyword evidence="6 13" id="KW-0812">Transmembrane</keyword>
<protein>
    <recommendedName>
        <fullName evidence="3 13">Membrane protein insertase YidC</fullName>
    </recommendedName>
    <alternativeName>
        <fullName evidence="12 13">Foldase YidC</fullName>
    </alternativeName>
    <alternativeName>
        <fullName evidence="11 13">Membrane integrase YidC</fullName>
    </alternativeName>
    <alternativeName>
        <fullName evidence="13">Membrane protein YidC</fullName>
    </alternativeName>
</protein>
<evidence type="ECO:0000256" key="10">
    <source>
        <dbReference type="ARBA" id="ARBA00023186"/>
    </source>
</evidence>
<evidence type="ECO:0000313" key="17">
    <source>
        <dbReference type="EMBL" id="GGI58082.1"/>
    </source>
</evidence>